<feature type="compositionally biased region" description="Polar residues" evidence="1">
    <location>
        <begin position="44"/>
        <end position="72"/>
    </location>
</feature>
<feature type="compositionally biased region" description="Polar residues" evidence="1">
    <location>
        <begin position="139"/>
        <end position="148"/>
    </location>
</feature>
<feature type="compositionally biased region" description="Polar residues" evidence="1">
    <location>
        <begin position="80"/>
        <end position="99"/>
    </location>
</feature>
<feature type="region of interest" description="Disordered" evidence="1">
    <location>
        <begin position="280"/>
        <end position="314"/>
    </location>
</feature>
<feature type="compositionally biased region" description="Low complexity" evidence="1">
    <location>
        <begin position="149"/>
        <end position="162"/>
    </location>
</feature>
<reference evidence="3" key="1">
    <citation type="submission" date="2015-08" db="UniProtKB">
        <authorList>
            <consortium name="WormBaseParasite"/>
        </authorList>
    </citation>
    <scope>IDENTIFICATION</scope>
</reference>
<evidence type="ECO:0000313" key="3">
    <source>
        <dbReference type="WBParaSite" id="SSTP_0000926000.1"/>
    </source>
</evidence>
<evidence type="ECO:0000313" key="2">
    <source>
        <dbReference type="Proteomes" id="UP000035681"/>
    </source>
</evidence>
<feature type="compositionally biased region" description="Low complexity" evidence="1">
    <location>
        <begin position="207"/>
        <end position="225"/>
    </location>
</feature>
<dbReference type="WBParaSite" id="SSTP_0000926000.1">
    <property type="protein sequence ID" value="SSTP_0000926000.1"/>
    <property type="gene ID" value="SSTP_0000926000"/>
</dbReference>
<dbReference type="WBParaSite" id="TCONS_00000974.p1">
    <property type="protein sequence ID" value="TCONS_00000974.p1"/>
    <property type="gene ID" value="XLOC_000923"/>
</dbReference>
<evidence type="ECO:0000256" key="1">
    <source>
        <dbReference type="SAM" id="MobiDB-lite"/>
    </source>
</evidence>
<name>A0A0K0EIF5_STRER</name>
<keyword evidence="2" id="KW-1185">Reference proteome</keyword>
<dbReference type="AlphaFoldDB" id="A0A0K0EIF5"/>
<feature type="region of interest" description="Disordered" evidence="1">
    <location>
        <begin position="28"/>
        <end position="178"/>
    </location>
</feature>
<feature type="compositionally biased region" description="Basic and acidic residues" evidence="1">
    <location>
        <begin position="280"/>
        <end position="294"/>
    </location>
</feature>
<feature type="region of interest" description="Disordered" evidence="1">
    <location>
        <begin position="202"/>
        <end position="229"/>
    </location>
</feature>
<accession>A0A0K0EIF5</accession>
<dbReference type="Proteomes" id="UP000035681">
    <property type="component" value="Unplaced"/>
</dbReference>
<evidence type="ECO:0000313" key="4">
    <source>
        <dbReference type="WBParaSite" id="TCONS_00000974.p1"/>
    </source>
</evidence>
<protein>
    <submittedName>
        <fullName evidence="3 4">Uncharacterized protein</fullName>
    </submittedName>
</protein>
<organism evidence="3">
    <name type="scientific">Strongyloides stercoralis</name>
    <name type="common">Threadworm</name>
    <dbReference type="NCBI Taxonomy" id="6248"/>
    <lineage>
        <taxon>Eukaryota</taxon>
        <taxon>Metazoa</taxon>
        <taxon>Ecdysozoa</taxon>
        <taxon>Nematoda</taxon>
        <taxon>Chromadorea</taxon>
        <taxon>Rhabditida</taxon>
        <taxon>Tylenchina</taxon>
        <taxon>Panagrolaimomorpha</taxon>
        <taxon>Strongyloidoidea</taxon>
        <taxon>Strongyloididae</taxon>
        <taxon>Strongyloides</taxon>
    </lineage>
</organism>
<sequence length="338" mass="37775">MSFPLDPKCFISLDHINKQENQIMSTFELAPPDPSEDSTPIDPFQSTVSDEQNISTILSPDFEPQNNNTESSLPPGFEPRQNSNMPELNVEFSNSNNNVRFDDPEEPSSSRLSPPPPLPSSQGHQSSILSGPSIHHHLQTGQDDITYTSVNSSSINSDSVASPLITTKQSNDKDNESRLLQYRLNKRVESFRINKREEDATKSPKILTTSKVSSLTSSKSNLPNSDDGELLINTTNQNFSTPTSTLKRTAEQINTSKEESLERVDEVNEDVLIDLTKRKRQEEKEIENSPKEESNFDYQYDVAGNGRNTEESEKIDNVTVSLPSISSKFIDGSCKKYL</sequence>
<proteinExistence type="predicted"/>